<accession>A0ABP6Z9H5</accession>
<dbReference type="SUPFAM" id="SSF51556">
    <property type="entry name" value="Metallo-dependent hydrolases"/>
    <property type="match status" value="1"/>
</dbReference>
<dbReference type="Proteomes" id="UP001501074">
    <property type="component" value="Unassembled WGS sequence"/>
</dbReference>
<protein>
    <recommendedName>
        <fullName evidence="1">Amidohydrolase-related domain-containing protein</fullName>
    </recommendedName>
</protein>
<keyword evidence="3" id="KW-1185">Reference proteome</keyword>
<organism evidence="2 3">
    <name type="scientific">Kineosporia mesophila</name>
    <dbReference type="NCBI Taxonomy" id="566012"/>
    <lineage>
        <taxon>Bacteria</taxon>
        <taxon>Bacillati</taxon>
        <taxon>Actinomycetota</taxon>
        <taxon>Actinomycetes</taxon>
        <taxon>Kineosporiales</taxon>
        <taxon>Kineosporiaceae</taxon>
        <taxon>Kineosporia</taxon>
    </lineage>
</organism>
<dbReference type="RefSeq" id="WP_231489134.1">
    <property type="nucleotide sequence ID" value="NZ_BAAAZO010000002.1"/>
</dbReference>
<reference evidence="3" key="1">
    <citation type="journal article" date="2019" name="Int. J. Syst. Evol. Microbiol.">
        <title>The Global Catalogue of Microorganisms (GCM) 10K type strain sequencing project: providing services to taxonomists for standard genome sequencing and annotation.</title>
        <authorList>
            <consortium name="The Broad Institute Genomics Platform"/>
            <consortium name="The Broad Institute Genome Sequencing Center for Infectious Disease"/>
            <person name="Wu L."/>
            <person name="Ma J."/>
        </authorList>
    </citation>
    <scope>NUCLEOTIDE SEQUENCE [LARGE SCALE GENOMIC DNA]</scope>
    <source>
        <strain evidence="3">JCM 16902</strain>
    </source>
</reference>
<comment type="caution">
    <text evidence="2">The sequence shown here is derived from an EMBL/GenBank/DDBJ whole genome shotgun (WGS) entry which is preliminary data.</text>
</comment>
<dbReference type="InterPro" id="IPR032466">
    <property type="entry name" value="Metal_Hydrolase"/>
</dbReference>
<dbReference type="InterPro" id="IPR006680">
    <property type="entry name" value="Amidohydro-rel"/>
</dbReference>
<dbReference type="Pfam" id="PF04909">
    <property type="entry name" value="Amidohydro_2"/>
    <property type="match status" value="1"/>
</dbReference>
<feature type="domain" description="Amidohydrolase-related" evidence="1">
    <location>
        <begin position="7"/>
        <end position="107"/>
    </location>
</feature>
<name>A0ABP6Z9H5_9ACTN</name>
<dbReference type="Gene3D" id="3.20.20.140">
    <property type="entry name" value="Metal-dependent hydrolases"/>
    <property type="match status" value="1"/>
</dbReference>
<proteinExistence type="predicted"/>
<gene>
    <name evidence="2" type="ORF">GCM10022223_16110</name>
</gene>
<evidence type="ECO:0000259" key="1">
    <source>
        <dbReference type="Pfam" id="PF04909"/>
    </source>
</evidence>
<evidence type="ECO:0000313" key="2">
    <source>
        <dbReference type="EMBL" id="GAA3601220.1"/>
    </source>
</evidence>
<sequence length="108" mass="11789">MPGDLLVLANVSVKVSGIRTLSRCPDHYPGLWPHLERVLEAFGADRCLWGTDHLRVAGRLPGLGPVPPCPGRHSCAEGLHYRLDRDELSAAKKTALFAGTARRILGRQ</sequence>
<evidence type="ECO:0000313" key="3">
    <source>
        <dbReference type="Proteomes" id="UP001501074"/>
    </source>
</evidence>
<dbReference type="EMBL" id="BAAAZO010000002">
    <property type="protein sequence ID" value="GAA3601220.1"/>
    <property type="molecule type" value="Genomic_DNA"/>
</dbReference>